<evidence type="ECO:0000256" key="4">
    <source>
        <dbReference type="ARBA" id="ARBA00022801"/>
    </source>
</evidence>
<dbReference type="InterPro" id="IPR058136">
    <property type="entry name" value="AmpC"/>
</dbReference>
<dbReference type="RefSeq" id="WP_200229915.1">
    <property type="nucleotide sequence ID" value="NZ_CP060811.1"/>
</dbReference>
<evidence type="ECO:0000256" key="7">
    <source>
        <dbReference type="SAM" id="SignalP"/>
    </source>
</evidence>
<proteinExistence type="inferred from homology"/>
<dbReference type="PROSITE" id="PS00336">
    <property type="entry name" value="BETA_LACTAMASE_C"/>
    <property type="match status" value="1"/>
</dbReference>
<dbReference type="Pfam" id="PF00144">
    <property type="entry name" value="Beta-lactamase"/>
    <property type="match status" value="1"/>
</dbReference>
<dbReference type="InterPro" id="IPR001586">
    <property type="entry name" value="Beta-lactam_class-C_AS"/>
</dbReference>
<evidence type="ECO:0000313" key="10">
    <source>
        <dbReference type="Proteomes" id="UP000596079"/>
    </source>
</evidence>
<dbReference type="NCBIfam" id="NF033085">
    <property type="entry name" value="bla_class_C"/>
    <property type="match status" value="1"/>
</dbReference>
<feature type="domain" description="Beta-lactamase-related" evidence="8">
    <location>
        <begin position="38"/>
        <end position="380"/>
    </location>
</feature>
<dbReference type="AlphaFoldDB" id="A0A7T7WKS7"/>
<dbReference type="PANTHER" id="PTHR46825">
    <property type="entry name" value="D-ALANYL-D-ALANINE-CARBOXYPEPTIDASE/ENDOPEPTIDASE AMPH"/>
    <property type="match status" value="1"/>
</dbReference>
<keyword evidence="4 6" id="KW-0378">Hydrolase</keyword>
<keyword evidence="5 6" id="KW-0046">Antibiotic resistance</keyword>
<dbReference type="Gene3D" id="3.40.710.10">
    <property type="entry name" value="DD-peptidase/beta-lactamase superfamily"/>
    <property type="match status" value="1"/>
</dbReference>
<comment type="similarity">
    <text evidence="2 6">Belongs to the class-C beta-lactamase family.</text>
</comment>
<evidence type="ECO:0000256" key="6">
    <source>
        <dbReference type="RuleBase" id="RU361140"/>
    </source>
</evidence>
<dbReference type="Proteomes" id="UP000596079">
    <property type="component" value="Chromosome"/>
</dbReference>
<dbReference type="PANTHER" id="PTHR46825:SF8">
    <property type="entry name" value="BETA-LACTAMASE-RELATED"/>
    <property type="match status" value="1"/>
</dbReference>
<evidence type="ECO:0000256" key="3">
    <source>
        <dbReference type="ARBA" id="ARBA00012865"/>
    </source>
</evidence>
<evidence type="ECO:0000259" key="8">
    <source>
        <dbReference type="Pfam" id="PF00144"/>
    </source>
</evidence>
<dbReference type="EC" id="3.5.2.6" evidence="3 6"/>
<protein>
    <recommendedName>
        <fullName evidence="3 6">Beta-lactamase</fullName>
        <ecNumber evidence="3 6">3.5.2.6</ecNumber>
    </recommendedName>
</protein>
<comment type="catalytic activity">
    <reaction evidence="1 6">
        <text>a beta-lactam + H2O = a substituted beta-amino acid</text>
        <dbReference type="Rhea" id="RHEA:20401"/>
        <dbReference type="ChEBI" id="CHEBI:15377"/>
        <dbReference type="ChEBI" id="CHEBI:35627"/>
        <dbReference type="ChEBI" id="CHEBI:140347"/>
        <dbReference type="EC" id="3.5.2.6"/>
    </reaction>
</comment>
<dbReference type="InterPro" id="IPR012338">
    <property type="entry name" value="Beta-lactam/transpept-like"/>
</dbReference>
<organism evidence="9 10">
    <name type="scientific">Acinetobacter variabilis</name>
    <dbReference type="NCBI Taxonomy" id="70346"/>
    <lineage>
        <taxon>Bacteria</taxon>
        <taxon>Pseudomonadati</taxon>
        <taxon>Pseudomonadota</taxon>
        <taxon>Gammaproteobacteria</taxon>
        <taxon>Moraxellales</taxon>
        <taxon>Moraxellaceae</taxon>
        <taxon>Acinetobacter</taxon>
    </lineage>
</organism>
<dbReference type="InterPro" id="IPR050491">
    <property type="entry name" value="AmpC-like"/>
</dbReference>
<accession>A0A7T7WKS7</accession>
<evidence type="ECO:0000256" key="1">
    <source>
        <dbReference type="ARBA" id="ARBA00001526"/>
    </source>
</evidence>
<feature type="signal peptide" evidence="7">
    <location>
        <begin position="1"/>
        <end position="26"/>
    </location>
</feature>
<keyword evidence="7" id="KW-0732">Signal</keyword>
<evidence type="ECO:0000256" key="2">
    <source>
        <dbReference type="ARBA" id="ARBA00007840"/>
    </source>
</evidence>
<reference evidence="9 10" key="1">
    <citation type="submission" date="2020-08" db="EMBL/GenBank/DDBJ databases">
        <title>Emergence of ISAba1-mediated novel tet(X) in Acinetobacter variabilis from a chicken farm.</title>
        <authorList>
            <person name="Peng K."/>
            <person name="Li R."/>
        </authorList>
    </citation>
    <scope>NUCLEOTIDE SEQUENCE [LARGE SCALE GENOMIC DNA]</scope>
    <source>
        <strain evidence="9 10">XM9F202-2</strain>
    </source>
</reference>
<feature type="chain" id="PRO_5032519285" description="Beta-lactamase" evidence="7">
    <location>
        <begin position="27"/>
        <end position="386"/>
    </location>
</feature>
<evidence type="ECO:0000256" key="5">
    <source>
        <dbReference type="ARBA" id="ARBA00023251"/>
    </source>
</evidence>
<evidence type="ECO:0000313" key="9">
    <source>
        <dbReference type="EMBL" id="QQN88792.1"/>
    </source>
</evidence>
<dbReference type="GO" id="GO:0030288">
    <property type="term" value="C:outer membrane-bounded periplasmic space"/>
    <property type="evidence" value="ECO:0007669"/>
    <property type="project" value="InterPro"/>
</dbReference>
<dbReference type="GO" id="GO:0017001">
    <property type="term" value="P:antibiotic catabolic process"/>
    <property type="evidence" value="ECO:0007669"/>
    <property type="project" value="InterPro"/>
</dbReference>
<dbReference type="SUPFAM" id="SSF56601">
    <property type="entry name" value="beta-lactamase/transpeptidase-like"/>
    <property type="match status" value="1"/>
</dbReference>
<dbReference type="GO" id="GO:0046677">
    <property type="term" value="P:response to antibiotic"/>
    <property type="evidence" value="ECO:0007669"/>
    <property type="project" value="UniProtKB-UniRule"/>
</dbReference>
<gene>
    <name evidence="9" type="ORF">IAQ69_03670</name>
</gene>
<name>A0A7T7WKS7_9GAMM</name>
<dbReference type="EMBL" id="CP060811">
    <property type="protein sequence ID" value="QQN88792.1"/>
    <property type="molecule type" value="Genomic_DNA"/>
</dbReference>
<dbReference type="GO" id="GO:0008800">
    <property type="term" value="F:beta-lactamase activity"/>
    <property type="evidence" value="ECO:0007669"/>
    <property type="project" value="UniProtKB-UniRule"/>
</dbReference>
<dbReference type="InterPro" id="IPR001466">
    <property type="entry name" value="Beta-lactam-related"/>
</dbReference>
<sequence>MVLSTVKGFKAGIIALAIGWSVQANADDTKGNYIKAAIDQSFKPLMQQYDVLGMAVGVIYQGKNHEYYYGLQSHIDHKAVNRQTIFELGSVSKIFTGIAGGYAKSQSKLSFNDHPAKYWPDLKNSEINKVSLLELATYTSGNLPLQFPDQVKTEQQVLEYFQDWQVKHPPGQYRQYSNPSIGLFGELSARSMNVPFSVLLEQTIFPKLNLKNTYINVLKAQRVHYAFGYDQNNHPVRVTPGALDAQAYGVKSTLPDMLKLLDANLNPKKNKTDIKQALLETHHGYFKLGKMTQALGWENFSYPTTLDILLESNSEKVVMQANRVVKNTVQEKSQVFHKTGSTNGFGTYVLFIPEENFGLVMMMNKKIPNAERIKAAYQVFQSIKNS</sequence>